<dbReference type="EMBL" id="JANBPU010000794">
    <property type="protein sequence ID" value="KAJ1909224.1"/>
    <property type="molecule type" value="Genomic_DNA"/>
</dbReference>
<organism evidence="3 4">
    <name type="scientific">Mycoemilia scoparia</name>
    <dbReference type="NCBI Taxonomy" id="417184"/>
    <lineage>
        <taxon>Eukaryota</taxon>
        <taxon>Fungi</taxon>
        <taxon>Fungi incertae sedis</taxon>
        <taxon>Zoopagomycota</taxon>
        <taxon>Kickxellomycotina</taxon>
        <taxon>Kickxellomycetes</taxon>
        <taxon>Kickxellales</taxon>
        <taxon>Kickxellaceae</taxon>
        <taxon>Mycoemilia</taxon>
    </lineage>
</organism>
<dbReference type="PANTHER" id="PTHR43250:SF2">
    <property type="entry name" value="EXODEOXYRIBONUCLEASE III"/>
    <property type="match status" value="1"/>
</dbReference>
<dbReference type="InterPro" id="IPR037493">
    <property type="entry name" value="ExoIII-like"/>
</dbReference>
<feature type="region of interest" description="Disordered" evidence="1">
    <location>
        <begin position="29"/>
        <end position="49"/>
    </location>
</feature>
<dbReference type="Pfam" id="PF03372">
    <property type="entry name" value="Exo_endo_phos"/>
    <property type="match status" value="1"/>
</dbReference>
<dbReference type="AlphaFoldDB" id="A0A9W8DHF5"/>
<dbReference type="OrthoDB" id="2671967at2759"/>
<evidence type="ECO:0000259" key="2">
    <source>
        <dbReference type="Pfam" id="PF03372"/>
    </source>
</evidence>
<dbReference type="GO" id="GO:0006281">
    <property type="term" value="P:DNA repair"/>
    <property type="evidence" value="ECO:0007669"/>
    <property type="project" value="InterPro"/>
</dbReference>
<dbReference type="InterPro" id="IPR036691">
    <property type="entry name" value="Endo/exonu/phosph_ase_sf"/>
</dbReference>
<comment type="caution">
    <text evidence="3">The sequence shown here is derived from an EMBL/GenBank/DDBJ whole genome shotgun (WGS) entry which is preliminary data.</text>
</comment>
<dbReference type="PANTHER" id="PTHR43250">
    <property type="entry name" value="EXODEOXYRIBONUCLEASE III"/>
    <property type="match status" value="1"/>
</dbReference>
<evidence type="ECO:0000313" key="4">
    <source>
        <dbReference type="Proteomes" id="UP001150538"/>
    </source>
</evidence>
<gene>
    <name evidence="3" type="ORF">H4219_006434</name>
</gene>
<dbReference type="InterPro" id="IPR005135">
    <property type="entry name" value="Endo/exonuclease/phosphatase"/>
</dbReference>
<feature type="non-terminal residue" evidence="3">
    <location>
        <position position="1"/>
    </location>
</feature>
<evidence type="ECO:0000256" key="1">
    <source>
        <dbReference type="SAM" id="MobiDB-lite"/>
    </source>
</evidence>
<reference evidence="3" key="1">
    <citation type="submission" date="2022-07" db="EMBL/GenBank/DDBJ databases">
        <title>Phylogenomic reconstructions and comparative analyses of Kickxellomycotina fungi.</title>
        <authorList>
            <person name="Reynolds N.K."/>
            <person name="Stajich J.E."/>
            <person name="Barry K."/>
            <person name="Grigoriev I.V."/>
            <person name="Crous P."/>
            <person name="Smith M.E."/>
        </authorList>
    </citation>
    <scope>NUCLEOTIDE SEQUENCE</scope>
    <source>
        <strain evidence="3">NBRC 100468</strain>
    </source>
</reference>
<keyword evidence="4" id="KW-1185">Reference proteome</keyword>
<proteinExistence type="predicted"/>
<evidence type="ECO:0000313" key="3">
    <source>
        <dbReference type="EMBL" id="KAJ1909224.1"/>
    </source>
</evidence>
<feature type="non-terminal residue" evidence="3">
    <location>
        <position position="361"/>
    </location>
</feature>
<sequence>YDLRVNPEHTQSTIAKLRRQRHLARWHVKEHTPLTTRSKSQRDPNLPPSGRFSLASWNINSVRGKRQELLWYLYRAKVSVLALQETLHKDDDWALRLGKYQVLSSPMCPGKPGQRGVALALAPHLIAHETGDRSPYWIWARIILPSLPQGLIVGSIYVIAHQGQERQDMLRELQKSIRKTIERNPRSPLVIMGDWNMDSQDLEALLISWNLPISLLQCRGSPVTRWKGAGRHRDLDHIVVSRDYRSYVANTWVNRHWDLSDHWPVTSFLKIRTPEQLPSQVAPSRLRLNREKVKEATPAIASHNMWKVLAEEEDTDVVVDKFLGVASEVAEATEVATSRDQAEVLANGKNLKPIIPLYTRN</sequence>
<dbReference type="Gene3D" id="3.60.10.10">
    <property type="entry name" value="Endonuclease/exonuclease/phosphatase"/>
    <property type="match status" value="1"/>
</dbReference>
<dbReference type="Proteomes" id="UP001150538">
    <property type="component" value="Unassembled WGS sequence"/>
</dbReference>
<dbReference type="GO" id="GO:0008311">
    <property type="term" value="F:double-stranded DNA 3'-5' DNA exonuclease activity"/>
    <property type="evidence" value="ECO:0007669"/>
    <property type="project" value="InterPro"/>
</dbReference>
<protein>
    <recommendedName>
        <fullName evidence="2">Endonuclease/exonuclease/phosphatase domain-containing protein</fullName>
    </recommendedName>
</protein>
<dbReference type="SUPFAM" id="SSF56219">
    <property type="entry name" value="DNase I-like"/>
    <property type="match status" value="1"/>
</dbReference>
<name>A0A9W8DHF5_9FUNG</name>
<accession>A0A9W8DHF5</accession>
<feature type="domain" description="Endonuclease/exonuclease/phosphatase" evidence="2">
    <location>
        <begin position="55"/>
        <end position="262"/>
    </location>
</feature>